<evidence type="ECO:0000313" key="2">
    <source>
        <dbReference type="Proteomes" id="UP000054217"/>
    </source>
</evidence>
<dbReference type="AlphaFoldDB" id="A0A0C3JRW2"/>
<keyword evidence="2" id="KW-1185">Reference proteome</keyword>
<dbReference type="Proteomes" id="UP000054217">
    <property type="component" value="Unassembled WGS sequence"/>
</dbReference>
<reference evidence="1 2" key="1">
    <citation type="submission" date="2014-04" db="EMBL/GenBank/DDBJ databases">
        <authorList>
            <consortium name="DOE Joint Genome Institute"/>
            <person name="Kuo A."/>
            <person name="Kohler A."/>
            <person name="Costa M.D."/>
            <person name="Nagy L.G."/>
            <person name="Floudas D."/>
            <person name="Copeland A."/>
            <person name="Barry K.W."/>
            <person name="Cichocki N."/>
            <person name="Veneault-Fourrey C."/>
            <person name="LaButti K."/>
            <person name="Lindquist E.A."/>
            <person name="Lipzen A."/>
            <person name="Lundell T."/>
            <person name="Morin E."/>
            <person name="Murat C."/>
            <person name="Sun H."/>
            <person name="Tunlid A."/>
            <person name="Henrissat B."/>
            <person name="Grigoriev I.V."/>
            <person name="Hibbett D.S."/>
            <person name="Martin F."/>
            <person name="Nordberg H.P."/>
            <person name="Cantor M.N."/>
            <person name="Hua S.X."/>
        </authorList>
    </citation>
    <scope>NUCLEOTIDE SEQUENCE [LARGE SCALE GENOMIC DNA]</scope>
    <source>
        <strain evidence="1 2">Marx 270</strain>
    </source>
</reference>
<accession>A0A0C3JRW2</accession>
<protein>
    <submittedName>
        <fullName evidence="1">Uncharacterized protein</fullName>
    </submittedName>
</protein>
<dbReference type="InParanoid" id="A0A0C3JRW2"/>
<dbReference type="HOGENOM" id="CLU_043974_1_1_1"/>
<sequence length="148" mass="16279">MSHVKVVARLVRKTVAESEDEDKLKTIVLPSSTLHKVPCTHCLVRNAVCMGPVGRMCNGCTWMKQRHEKLTKAMGKRVQAGALVAQASRTTKASPSKMAVDDDDDDDEVEVVESHMCAKGKAPVCSWLDAKVMADLSQLLRLQSHRPL</sequence>
<gene>
    <name evidence="1" type="ORF">M404DRAFT_29825</name>
</gene>
<dbReference type="EMBL" id="KN831998">
    <property type="protein sequence ID" value="KIO00222.1"/>
    <property type="molecule type" value="Genomic_DNA"/>
</dbReference>
<name>A0A0C3JRW2_PISTI</name>
<proteinExistence type="predicted"/>
<reference evidence="2" key="2">
    <citation type="submission" date="2015-01" db="EMBL/GenBank/DDBJ databases">
        <title>Evolutionary Origins and Diversification of the Mycorrhizal Mutualists.</title>
        <authorList>
            <consortium name="DOE Joint Genome Institute"/>
            <consortium name="Mycorrhizal Genomics Consortium"/>
            <person name="Kohler A."/>
            <person name="Kuo A."/>
            <person name="Nagy L.G."/>
            <person name="Floudas D."/>
            <person name="Copeland A."/>
            <person name="Barry K.W."/>
            <person name="Cichocki N."/>
            <person name="Veneault-Fourrey C."/>
            <person name="LaButti K."/>
            <person name="Lindquist E.A."/>
            <person name="Lipzen A."/>
            <person name="Lundell T."/>
            <person name="Morin E."/>
            <person name="Murat C."/>
            <person name="Riley R."/>
            <person name="Ohm R."/>
            <person name="Sun H."/>
            <person name="Tunlid A."/>
            <person name="Henrissat B."/>
            <person name="Grigoriev I.V."/>
            <person name="Hibbett D.S."/>
            <person name="Martin F."/>
        </authorList>
    </citation>
    <scope>NUCLEOTIDE SEQUENCE [LARGE SCALE GENOMIC DNA]</scope>
    <source>
        <strain evidence="2">Marx 270</strain>
    </source>
</reference>
<organism evidence="1 2">
    <name type="scientific">Pisolithus tinctorius Marx 270</name>
    <dbReference type="NCBI Taxonomy" id="870435"/>
    <lineage>
        <taxon>Eukaryota</taxon>
        <taxon>Fungi</taxon>
        <taxon>Dikarya</taxon>
        <taxon>Basidiomycota</taxon>
        <taxon>Agaricomycotina</taxon>
        <taxon>Agaricomycetes</taxon>
        <taxon>Agaricomycetidae</taxon>
        <taxon>Boletales</taxon>
        <taxon>Sclerodermatineae</taxon>
        <taxon>Pisolithaceae</taxon>
        <taxon>Pisolithus</taxon>
    </lineage>
</organism>
<evidence type="ECO:0000313" key="1">
    <source>
        <dbReference type="EMBL" id="KIO00222.1"/>
    </source>
</evidence>